<dbReference type="GeneID" id="106155018"/>
<dbReference type="Proteomes" id="UP000085678">
    <property type="component" value="Unplaced"/>
</dbReference>
<dbReference type="InParanoid" id="A0A1S3HHV4"/>
<dbReference type="InterPro" id="IPR011989">
    <property type="entry name" value="ARM-like"/>
</dbReference>
<feature type="compositionally biased region" description="Basic and acidic residues" evidence="2">
    <location>
        <begin position="1322"/>
        <end position="1339"/>
    </location>
</feature>
<protein>
    <submittedName>
        <fullName evidence="5">Tuberin</fullName>
    </submittedName>
</protein>
<dbReference type="FunCoup" id="A0A1S3HHV4">
    <property type="interactions" value="1430"/>
</dbReference>
<dbReference type="GO" id="GO:0051056">
    <property type="term" value="P:regulation of small GTPase mediated signal transduction"/>
    <property type="evidence" value="ECO:0007669"/>
    <property type="project" value="InterPro"/>
</dbReference>
<reference evidence="5" key="1">
    <citation type="submission" date="2025-08" db="UniProtKB">
        <authorList>
            <consortium name="RefSeq"/>
        </authorList>
    </citation>
    <scope>IDENTIFICATION</scope>
    <source>
        <tissue evidence="5">Gonads</tissue>
    </source>
</reference>
<dbReference type="InterPro" id="IPR000331">
    <property type="entry name" value="Rap/Ran_GAP_dom"/>
</dbReference>
<dbReference type="Pfam" id="PF02145">
    <property type="entry name" value="Rap_GAP"/>
    <property type="match status" value="1"/>
</dbReference>
<dbReference type="Pfam" id="PF11864">
    <property type="entry name" value="DUF3384"/>
    <property type="match status" value="1"/>
</dbReference>
<dbReference type="InterPro" id="IPR035974">
    <property type="entry name" value="Rap/Ran-GAP_sf"/>
</dbReference>
<dbReference type="RefSeq" id="XP_013385066.2">
    <property type="nucleotide sequence ID" value="XM_013529612.2"/>
</dbReference>
<dbReference type="GO" id="GO:0032007">
    <property type="term" value="P:negative regulation of TOR signaling"/>
    <property type="evidence" value="ECO:0007669"/>
    <property type="project" value="InterPro"/>
</dbReference>
<dbReference type="GO" id="GO:0033596">
    <property type="term" value="C:TSC1-TSC2 complex"/>
    <property type="evidence" value="ECO:0007669"/>
    <property type="project" value="InterPro"/>
</dbReference>
<dbReference type="Gene3D" id="1.25.10.10">
    <property type="entry name" value="Leucine-rich Repeat Variant"/>
    <property type="match status" value="1"/>
</dbReference>
<dbReference type="InterPro" id="IPR027107">
    <property type="entry name" value="Tuberin/Ral-act_asu"/>
</dbReference>
<evidence type="ECO:0000313" key="5">
    <source>
        <dbReference type="RefSeq" id="XP_013385066.2"/>
    </source>
</evidence>
<dbReference type="InterPro" id="IPR003913">
    <property type="entry name" value="Tuberin"/>
</dbReference>
<dbReference type="InterPro" id="IPR024584">
    <property type="entry name" value="Tuberin_N"/>
</dbReference>
<dbReference type="PRINTS" id="PR01431">
    <property type="entry name" value="TUBERIN"/>
</dbReference>
<feature type="compositionally biased region" description="Basic and acidic residues" evidence="2">
    <location>
        <begin position="971"/>
        <end position="984"/>
    </location>
</feature>
<dbReference type="KEGG" id="lak:106155018"/>
<dbReference type="GO" id="GO:0005096">
    <property type="term" value="F:GTPase activator activity"/>
    <property type="evidence" value="ECO:0007669"/>
    <property type="project" value="UniProtKB-KW"/>
</dbReference>
<feature type="region of interest" description="Disordered" evidence="2">
    <location>
        <begin position="959"/>
        <end position="993"/>
    </location>
</feature>
<evidence type="ECO:0000256" key="2">
    <source>
        <dbReference type="SAM" id="MobiDB-lite"/>
    </source>
</evidence>
<feature type="domain" description="Rap-GAP" evidence="3">
    <location>
        <begin position="1545"/>
        <end position="1773"/>
    </location>
</feature>
<gene>
    <name evidence="5" type="primary">LOC106155018</name>
</gene>
<dbReference type="InterPro" id="IPR018515">
    <property type="entry name" value="Tuberin-type_domain"/>
</dbReference>
<dbReference type="InterPro" id="IPR016024">
    <property type="entry name" value="ARM-type_fold"/>
</dbReference>
<organism evidence="4 5">
    <name type="scientific">Lingula anatina</name>
    <name type="common">Brachiopod</name>
    <name type="synonym">Lingula unguis</name>
    <dbReference type="NCBI Taxonomy" id="7574"/>
    <lineage>
        <taxon>Eukaryota</taxon>
        <taxon>Metazoa</taxon>
        <taxon>Spiralia</taxon>
        <taxon>Lophotrochozoa</taxon>
        <taxon>Brachiopoda</taxon>
        <taxon>Linguliformea</taxon>
        <taxon>Lingulata</taxon>
        <taxon>Lingulida</taxon>
        <taxon>Linguloidea</taxon>
        <taxon>Lingulidae</taxon>
        <taxon>Lingula</taxon>
    </lineage>
</organism>
<dbReference type="GO" id="GO:0051726">
    <property type="term" value="P:regulation of cell cycle"/>
    <property type="evidence" value="ECO:0007669"/>
    <property type="project" value="TreeGrafter"/>
</dbReference>
<evidence type="ECO:0000259" key="3">
    <source>
        <dbReference type="PROSITE" id="PS50085"/>
    </source>
</evidence>
<dbReference type="PROSITE" id="PS50085">
    <property type="entry name" value="RAPGAP"/>
    <property type="match status" value="1"/>
</dbReference>
<dbReference type="PANTHER" id="PTHR10063">
    <property type="entry name" value="TUBERIN"/>
    <property type="match status" value="1"/>
</dbReference>
<dbReference type="GO" id="GO:0005634">
    <property type="term" value="C:nucleus"/>
    <property type="evidence" value="ECO:0007669"/>
    <property type="project" value="InterPro"/>
</dbReference>
<accession>A0A1S3HHV4</accession>
<dbReference type="FunFam" id="3.40.50.11210:FF:000007">
    <property type="entry name" value="Tuberous sclerosis 2"/>
    <property type="match status" value="1"/>
</dbReference>
<feature type="compositionally biased region" description="Polar residues" evidence="2">
    <location>
        <begin position="1373"/>
        <end position="1389"/>
    </location>
</feature>
<dbReference type="GO" id="GO:0030178">
    <property type="term" value="P:negative regulation of Wnt signaling pathway"/>
    <property type="evidence" value="ECO:0007669"/>
    <property type="project" value="TreeGrafter"/>
</dbReference>
<name>A0A1S3HHV4_LINAN</name>
<keyword evidence="1" id="KW-0343">GTPase activation</keyword>
<keyword evidence="4" id="KW-1185">Reference proteome</keyword>
<sequence length="1793" mass="201225">MASGKPEESKLDRLKHFLGFSKSGTGHGPGIRPPSREFIFTAELLKEISSESPANNRMKMIRDLSKEVQEKELEPNAVETLWLTIADLLQPHVTTENRHIAMKFVICLIKGQYKNLGIMRAHFFRVIVNHAIPEDLAERLELFIVLSDNGKDLTYFEEETGPFLLKWMPELITFSKVAEFLQLLINAIKFNAAYLDQDVVSGLVRYTCVVANRSKSEENIDLCLQVLDTVVCYSFLPSDSLYYFIEALCRSVNVEKFCQTSWKLMRNLLGTHLGHSGIYTMCCILQDNRNLHDVSLLRGAVFFVGMALWGSKKVTSLKHTPSSVLPSFLQALQCKHALVAFEVVLSLERLVKKYGKELQLVAWDIILEILEYMLELTQTVIVHEAAVTSKLHDILSTIENLYEEQQYHGSTSTFFNIIEKCATKRPEHSVLLLIMFRAQSIHPAKEDWIRNIYVLMEKYFRQDTRTKIRLKALDVLADIISKNKQLYEDDLVKEAVLPHLGHIESDSDPEVRVLATQLLVNLALGCSSPRCMEILALIEKVVQRPRQKTISSSSLAKESEGLCMREDCCPEDIKTAVFGLVDIFKTKMFSLPSSHAVKAYELLISHLQDHYSQNFNTESSTAIRLMIFQCFLSLRADALHRLGLIEPFTQNKRKYSYFMQCDYRDVSERRNSRVSPASSAAPSPVIAPFNSTVLQYTQAFSMFNCCLEFEKDWRVLRVVLEGLCLLLQNKTLVLAASDYVESMSRKLCAMVSDRNLGLPEKLRETPQKFSKSEFHSYIFPVLASLVTYHCVLDKQRQWDLIHCLEFGLVSPKCAKICVSALILCTMEMQEVMMREMPSVLVKFSQISATVAMAAPMLEFLSNLINIPKLYSNFVEDHYRSVFAIALPYTNPFKFSHYAVSLAYRVIVKWFLKCRLTFRKDMVSFINRGLHANVLRQLRDSTVQKMQSVAEEPSFRQRSNTIGTAMRKRRSKGEEEKLKEVKSREAPASFTDSKPGVDESLSAFHQELIETCIDVLARYTFATVTSMPKRTSVTEFLLAGGQSQSWLLGNRIITITTSGGGNKLGKSGLCDKCTALCKTGMGNKNDTHEDPFSLSASEEKLKTDGASSMRRRHKSAYVSPRPREALRQQSVDDIQLHKHGSSPEERETGGAAVGGKEERLESDTNIGKSLGTEGTQTMDSLVQGLKHKSSVSPHVCSCWCQGWAEVYIRRPSGNISWIMRLENESLLFTSSGQDFPLADIGTLFMYNAEKAFDADSIGRIDSESLGENEYESLYEQHFPSFDEKPPITTDGSVADSAQPELVLDVQDMSGVTLEIAGLRETEITKQDSRDTTSVTKREEAGTSAEVISPDVSWGSSDKDGPVSGGGPVKRVTVRRTSSSPNLGSFPTQATPEFLNTGQLQAQQTLSPPSDPVKMHSESNISEILHSEDKHGKPPAPAFSAAEHGVHTLHSALNTQVSVDSTTLSSFNDEIHALPVISRRPRGHTLSVMDNLESGRDSGRGIGREAVKNGINPSFVFLQLYHSAFFGASKEEKPLVLPQNEVIERAMKNLDRIAPQETHKLAVLYVGPGQVGDEGSILRNVYGSSRYAEFLRGLGSLLRLSDCNPDHVYVGGLDLNGNDGHFAYSWHGDQMQVIFHVATLMPNKESDPNCNAKKLHIGNDYVTIVYNESGEDYQTGTIKCQFNFVNIVIQPLDHESNAVTVRAKEDIAPIIGHQDTKIISDNHLSVFVRQMALHANLASLILMRQNTNPSDPYASNWLERLRQIKRIKSKILQLQSTSNQNKRADSVNEDFTEFV</sequence>
<dbReference type="GO" id="GO:0046627">
    <property type="term" value="P:negative regulation of insulin receptor signaling pathway"/>
    <property type="evidence" value="ECO:0007669"/>
    <property type="project" value="TreeGrafter"/>
</dbReference>
<evidence type="ECO:0000256" key="1">
    <source>
        <dbReference type="ARBA" id="ARBA00022468"/>
    </source>
</evidence>
<dbReference type="STRING" id="7574.A0A1S3HHV4"/>
<dbReference type="OrthoDB" id="5797019at2759"/>
<feature type="compositionally biased region" description="Basic and acidic residues" evidence="2">
    <location>
        <begin position="1084"/>
        <end position="1102"/>
    </location>
</feature>
<feature type="region of interest" description="Disordered" evidence="2">
    <location>
        <begin position="1322"/>
        <end position="1389"/>
    </location>
</feature>
<dbReference type="SUPFAM" id="SSF48371">
    <property type="entry name" value="ARM repeat"/>
    <property type="match status" value="1"/>
</dbReference>
<feature type="compositionally biased region" description="Polar residues" evidence="2">
    <location>
        <begin position="1162"/>
        <end position="1173"/>
    </location>
</feature>
<dbReference type="GO" id="GO:0051898">
    <property type="term" value="P:negative regulation of phosphatidylinositol 3-kinase/protein kinase B signal transduction"/>
    <property type="evidence" value="ECO:0007669"/>
    <property type="project" value="TreeGrafter"/>
</dbReference>
<dbReference type="Pfam" id="PF03542">
    <property type="entry name" value="Tuberin"/>
    <property type="match status" value="1"/>
</dbReference>
<proteinExistence type="predicted"/>
<dbReference type="SUPFAM" id="SSF111347">
    <property type="entry name" value="Rap/Ran-GAP"/>
    <property type="match status" value="1"/>
</dbReference>
<evidence type="ECO:0000313" key="4">
    <source>
        <dbReference type="Proteomes" id="UP000085678"/>
    </source>
</evidence>
<dbReference type="Gene3D" id="3.40.50.11210">
    <property type="entry name" value="Rap/Ran-GAP"/>
    <property type="match status" value="1"/>
</dbReference>
<dbReference type="PANTHER" id="PTHR10063:SF0">
    <property type="entry name" value="TUBERIN"/>
    <property type="match status" value="1"/>
</dbReference>
<feature type="region of interest" description="Disordered" evidence="2">
    <location>
        <begin position="1081"/>
        <end position="1173"/>
    </location>
</feature>